<evidence type="ECO:0000256" key="5">
    <source>
        <dbReference type="ARBA" id="ARBA00023136"/>
    </source>
</evidence>
<dbReference type="Pfam" id="PF00510">
    <property type="entry name" value="COX3"/>
    <property type="match status" value="1"/>
</dbReference>
<dbReference type="GO" id="GO:0005886">
    <property type="term" value="C:plasma membrane"/>
    <property type="evidence" value="ECO:0007669"/>
    <property type="project" value="UniProtKB-SubCell"/>
</dbReference>
<feature type="transmembrane region" description="Helical" evidence="7">
    <location>
        <begin position="164"/>
        <end position="186"/>
    </location>
</feature>
<dbReference type="InterPro" id="IPR013833">
    <property type="entry name" value="Cyt_c_oxidase_su3_a-hlx"/>
</dbReference>
<dbReference type="PROSITE" id="PS50253">
    <property type="entry name" value="COX3"/>
    <property type="match status" value="1"/>
</dbReference>
<evidence type="ECO:0000256" key="4">
    <source>
        <dbReference type="ARBA" id="ARBA00022989"/>
    </source>
</evidence>
<name>Q5SEY4_RHIML</name>
<dbReference type="InterPro" id="IPR000298">
    <property type="entry name" value="Cyt_c_oxidase-like_su3"/>
</dbReference>
<dbReference type="PIR" id="H95348">
    <property type="entry name" value="H95348"/>
</dbReference>
<keyword evidence="3 6" id="KW-0812">Transmembrane</keyword>
<organism evidence="9">
    <name type="scientific">Rhizobium meliloti</name>
    <name type="common">Ensifer meliloti</name>
    <name type="synonym">Sinorhizobium meliloti</name>
    <dbReference type="NCBI Taxonomy" id="382"/>
    <lineage>
        <taxon>Bacteria</taxon>
        <taxon>Pseudomonadati</taxon>
        <taxon>Pseudomonadota</taxon>
        <taxon>Alphaproteobacteria</taxon>
        <taxon>Hyphomicrobiales</taxon>
        <taxon>Rhizobiaceae</taxon>
        <taxon>Sinorhizobium/Ensifer group</taxon>
        <taxon>Sinorhizobium</taxon>
    </lineage>
</organism>
<dbReference type="PANTHER" id="PTHR11403:SF6">
    <property type="entry name" value="NITRIC OXIDE REDUCTASE SUBUNIT E"/>
    <property type="match status" value="1"/>
</dbReference>
<accession>Q5SEY4</accession>
<evidence type="ECO:0000259" key="8">
    <source>
        <dbReference type="PROSITE" id="PS50253"/>
    </source>
</evidence>
<dbReference type="GO" id="GO:0019646">
    <property type="term" value="P:aerobic electron transport chain"/>
    <property type="evidence" value="ECO:0007669"/>
    <property type="project" value="InterPro"/>
</dbReference>
<feature type="transmembrane region" description="Helical" evidence="7">
    <location>
        <begin position="65"/>
        <end position="84"/>
    </location>
</feature>
<dbReference type="SUPFAM" id="SSF81452">
    <property type="entry name" value="Cytochrome c oxidase subunit III-like"/>
    <property type="match status" value="1"/>
</dbReference>
<evidence type="ECO:0000256" key="6">
    <source>
        <dbReference type="RuleBase" id="RU003376"/>
    </source>
</evidence>
<keyword evidence="5 7" id="KW-0472">Membrane</keyword>
<gene>
    <name evidence="9" type="primary">norE</name>
</gene>
<evidence type="ECO:0000256" key="1">
    <source>
        <dbReference type="ARBA" id="ARBA00004141"/>
    </source>
</evidence>
<comment type="subcellular location">
    <subcellularLocation>
        <location evidence="6">Cell membrane</location>
        <topology evidence="6">Multi-pass membrane protein</topology>
    </subcellularLocation>
    <subcellularLocation>
        <location evidence="1">Membrane</location>
        <topology evidence="1">Multi-pass membrane protein</topology>
    </subcellularLocation>
</comment>
<evidence type="ECO:0000256" key="2">
    <source>
        <dbReference type="ARBA" id="ARBA00010581"/>
    </source>
</evidence>
<geneLocation type="plasmid" evidence="9">
    <name>pSymA</name>
</geneLocation>
<dbReference type="CDD" id="cd02862">
    <property type="entry name" value="NorE_like"/>
    <property type="match status" value="1"/>
</dbReference>
<dbReference type="EMBL" id="AY536011">
    <property type="protein sequence ID" value="AAS92912.1"/>
    <property type="molecule type" value="Genomic_DNA"/>
</dbReference>
<keyword evidence="9" id="KW-0614">Plasmid</keyword>
<feature type="transmembrane region" description="Helical" evidence="7">
    <location>
        <begin position="133"/>
        <end position="157"/>
    </location>
</feature>
<evidence type="ECO:0000256" key="3">
    <source>
        <dbReference type="ARBA" id="ARBA00022692"/>
    </source>
</evidence>
<comment type="similarity">
    <text evidence="2 6">Belongs to the cytochrome c oxidase subunit 3 family.</text>
</comment>
<dbReference type="Gene3D" id="1.20.120.80">
    <property type="entry name" value="Cytochrome c oxidase, subunit III, four-helix bundle"/>
    <property type="match status" value="1"/>
</dbReference>
<proteinExistence type="inferred from homology"/>
<reference evidence="9" key="1">
    <citation type="journal article" date="2004" name="Can. J. Microbiol.">
        <title>Experimental evidence for plasmid-borne nor-nir genes in Sinorhizobium meliloti JJ1c10.</title>
        <authorList>
            <person name="Chan Y.K."/>
            <person name="McCormick W.A."/>
        </authorList>
    </citation>
    <scope>NUCLEOTIDE SEQUENCE</scope>
    <source>
        <strain evidence="9">JJ1c10</strain>
        <plasmid evidence="9">pSymA</plasmid>
    </source>
</reference>
<feature type="domain" description="Heme-copper oxidase subunit III family profile" evidence="8">
    <location>
        <begin position="25"/>
        <end position="188"/>
    </location>
</feature>
<dbReference type="InterPro" id="IPR035973">
    <property type="entry name" value="Cyt_c_oxidase_su3-like_sf"/>
</dbReference>
<evidence type="ECO:0000313" key="9">
    <source>
        <dbReference type="EMBL" id="AAS92912.1"/>
    </source>
</evidence>
<evidence type="ECO:0000256" key="7">
    <source>
        <dbReference type="SAM" id="Phobius"/>
    </source>
</evidence>
<feature type="transmembrane region" description="Helical" evidence="7">
    <location>
        <begin position="96"/>
        <end position="113"/>
    </location>
</feature>
<dbReference type="AlphaFoldDB" id="Q5SEY4"/>
<keyword evidence="4 7" id="KW-1133">Transmembrane helix</keyword>
<dbReference type="InterPro" id="IPR024791">
    <property type="entry name" value="Cyt_c/ubiquinol_Oxase_su3"/>
</dbReference>
<sequence length="188" mass="20520">MRRCGMENAMTAGAADEQEADTFILWVLIWSELAAFGILIAAFLVASVLTADDFAVARLHLKPAIAASNTLVLLTSGWQAAVAAGKGASVARRRRALVLAALLGFAFVAIKIYEYGTEIRFAGEAAFHSFFELYFLLTGFHLAHVGFVAIVLLVVAWRPRPANVGLVTTLWHVIDLVWIVMFPILYLV</sequence>
<dbReference type="PANTHER" id="PTHR11403">
    <property type="entry name" value="CYTOCHROME C OXIDASE SUBUNIT III"/>
    <property type="match status" value="1"/>
</dbReference>
<dbReference type="GO" id="GO:0004129">
    <property type="term" value="F:cytochrome-c oxidase activity"/>
    <property type="evidence" value="ECO:0007669"/>
    <property type="project" value="InterPro"/>
</dbReference>
<feature type="transmembrane region" description="Helical" evidence="7">
    <location>
        <begin position="23"/>
        <end position="45"/>
    </location>
</feature>
<reference evidence="9" key="2">
    <citation type="submission" date="2004-01" db="EMBL/GenBank/DDBJ databases">
        <authorList>
            <person name="Chan Y.-K."/>
            <person name="McCormick W.A."/>
        </authorList>
    </citation>
    <scope>NUCLEOTIDE SEQUENCE</scope>
    <source>
        <strain evidence="9">JJ1c10</strain>
        <plasmid evidence="9">pSymA</plasmid>
    </source>
</reference>
<protein>
    <submittedName>
        <fullName evidence="9">Cytochrome c oxidase subunit III-like protein</fullName>
    </submittedName>
</protein>